<dbReference type="EMBL" id="AE000657">
    <property type="protein sequence ID" value="AAC06854.1"/>
    <property type="molecule type" value="Genomic_DNA"/>
</dbReference>
<dbReference type="AlphaFoldDB" id="O66889"/>
<evidence type="ECO:0000259" key="12">
    <source>
        <dbReference type="PROSITE" id="PS51163"/>
    </source>
</evidence>
<evidence type="ECO:0000256" key="1">
    <source>
        <dbReference type="ARBA" id="ARBA00004496"/>
    </source>
</evidence>
<keyword evidence="5" id="KW-0808">Transferase</keyword>
<dbReference type="eggNOG" id="COG0009">
    <property type="taxonomic scope" value="Bacteria"/>
</dbReference>
<keyword evidence="6" id="KW-0819">tRNA processing</keyword>
<dbReference type="NCBIfam" id="TIGR00057">
    <property type="entry name" value="L-threonylcarbamoyladenylate synthase"/>
    <property type="match status" value="1"/>
</dbReference>
<evidence type="ECO:0000313" key="13">
    <source>
        <dbReference type="EMBL" id="AAC06854.1"/>
    </source>
</evidence>
<dbReference type="InterPro" id="IPR006070">
    <property type="entry name" value="Sua5-like_dom"/>
</dbReference>
<evidence type="ECO:0000256" key="4">
    <source>
        <dbReference type="ARBA" id="ARBA00022490"/>
    </source>
</evidence>
<dbReference type="STRING" id="224324.aq_651"/>
<dbReference type="InterPro" id="IPR050156">
    <property type="entry name" value="TC-AMP_synthase_SUA5"/>
</dbReference>
<dbReference type="GO" id="GO:0000049">
    <property type="term" value="F:tRNA binding"/>
    <property type="evidence" value="ECO:0000318"/>
    <property type="project" value="GO_Central"/>
</dbReference>
<dbReference type="InterPro" id="IPR017945">
    <property type="entry name" value="DHBP_synth_RibB-like_a/b_dom"/>
</dbReference>
<dbReference type="GO" id="GO:0005524">
    <property type="term" value="F:ATP binding"/>
    <property type="evidence" value="ECO:0007669"/>
    <property type="project" value="UniProtKB-KW"/>
</dbReference>
<comment type="similarity">
    <text evidence="2">Belongs to the SUA5 family.</text>
</comment>
<dbReference type="EnsemblBacteria" id="AAC06854">
    <property type="protein sequence ID" value="AAC06854"/>
    <property type="gene ID" value="aq_651"/>
</dbReference>
<dbReference type="GO" id="GO:0006450">
    <property type="term" value="P:regulation of translational fidelity"/>
    <property type="evidence" value="ECO:0000318"/>
    <property type="project" value="GO_Central"/>
</dbReference>
<dbReference type="PANTHER" id="PTHR17490">
    <property type="entry name" value="SUA5"/>
    <property type="match status" value="1"/>
</dbReference>
<reference evidence="13 14" key="1">
    <citation type="journal article" date="1998" name="Nature">
        <title>The complete genome of the hyperthermophilic bacterium Aquifex aeolicus.</title>
        <authorList>
            <person name="Deckert G."/>
            <person name="Warren P.V."/>
            <person name="Gaasterland T."/>
            <person name="Young W.G."/>
            <person name="Lenox A.L."/>
            <person name="Graham D.E."/>
            <person name="Overbeek R."/>
            <person name="Snead M.A."/>
            <person name="Keller M."/>
            <person name="Aujay M."/>
            <person name="Huber R."/>
            <person name="Feldman R.A."/>
            <person name="Short J.M."/>
            <person name="Olson G.J."/>
            <person name="Swanson R.V."/>
        </authorList>
    </citation>
    <scope>NUCLEOTIDE SEQUENCE [LARGE SCALE GENOMIC DNA]</scope>
    <source>
        <strain evidence="13 14">VF5</strain>
    </source>
</reference>
<dbReference type="InParanoid" id="O66889"/>
<dbReference type="OrthoDB" id="9814580at2"/>
<accession>O66889</accession>
<evidence type="ECO:0000256" key="10">
    <source>
        <dbReference type="ARBA" id="ARBA00029774"/>
    </source>
</evidence>
<dbReference type="HOGENOM" id="CLU_031397_3_2_0"/>
<dbReference type="GO" id="GO:0005737">
    <property type="term" value="C:cytoplasm"/>
    <property type="evidence" value="ECO:0000318"/>
    <property type="project" value="GO_Central"/>
</dbReference>
<dbReference type="GO" id="GO:0016779">
    <property type="term" value="F:nucleotidyltransferase activity"/>
    <property type="evidence" value="ECO:0000318"/>
    <property type="project" value="GO_Central"/>
</dbReference>
<name>O66889_AQUAE</name>
<keyword evidence="4" id="KW-0963">Cytoplasm</keyword>
<evidence type="ECO:0000256" key="9">
    <source>
        <dbReference type="ARBA" id="ARBA00022840"/>
    </source>
</evidence>
<organism evidence="13 14">
    <name type="scientific">Aquifex aeolicus (strain VF5)</name>
    <dbReference type="NCBI Taxonomy" id="224324"/>
    <lineage>
        <taxon>Bacteria</taxon>
        <taxon>Pseudomonadati</taxon>
        <taxon>Aquificota</taxon>
        <taxon>Aquificia</taxon>
        <taxon>Aquificales</taxon>
        <taxon>Aquificaceae</taxon>
        <taxon>Aquifex</taxon>
    </lineage>
</organism>
<sequence>MILKASKEALKEAVEILKKGGIIVAPTDTLYGILADATNEEAVKRLYKIRRPSGKPFLVLLPDESWLEKLCLDVKEEHKKLLKVEGLTLVFRKTCDKLDYVSKGTLAVRLPQKGFIRDLLSELKKPVVAPSVNPEGKKPAESVEEAYNYFGNKVDLYIDAGVIKGEPSTILDLTEGVKILREGKVKKEEIEKILNRKL</sequence>
<keyword evidence="9" id="KW-0067">ATP-binding</keyword>
<dbReference type="Gene3D" id="3.90.870.10">
    <property type="entry name" value="DHBP synthase"/>
    <property type="match status" value="1"/>
</dbReference>
<dbReference type="GO" id="GO:0003725">
    <property type="term" value="F:double-stranded RNA binding"/>
    <property type="evidence" value="ECO:0007669"/>
    <property type="project" value="InterPro"/>
</dbReference>
<dbReference type="SUPFAM" id="SSF55821">
    <property type="entry name" value="YrdC/RibB"/>
    <property type="match status" value="1"/>
</dbReference>
<dbReference type="FunCoup" id="O66889">
    <property type="interactions" value="409"/>
</dbReference>
<gene>
    <name evidence="13" type="ordered locus">aq_651</name>
</gene>
<dbReference type="PROSITE" id="PS51163">
    <property type="entry name" value="YRDC"/>
    <property type="match status" value="1"/>
</dbReference>
<evidence type="ECO:0000256" key="6">
    <source>
        <dbReference type="ARBA" id="ARBA00022694"/>
    </source>
</evidence>
<dbReference type="EC" id="2.7.7.87" evidence="3"/>
<dbReference type="PANTHER" id="PTHR17490:SF16">
    <property type="entry name" value="THREONYLCARBAMOYL-AMP SYNTHASE"/>
    <property type="match status" value="1"/>
</dbReference>
<dbReference type="KEGG" id="aae:aq_651"/>
<dbReference type="Proteomes" id="UP000000798">
    <property type="component" value="Chromosome"/>
</dbReference>
<evidence type="ECO:0000313" key="14">
    <source>
        <dbReference type="Proteomes" id="UP000000798"/>
    </source>
</evidence>
<feature type="domain" description="YrdC-like" evidence="12">
    <location>
        <begin position="7"/>
        <end position="185"/>
    </location>
</feature>
<keyword evidence="8" id="KW-0547">Nucleotide-binding</keyword>
<comment type="subcellular location">
    <subcellularLocation>
        <location evidence="1">Cytoplasm</location>
    </subcellularLocation>
</comment>
<evidence type="ECO:0000256" key="2">
    <source>
        <dbReference type="ARBA" id="ARBA00007663"/>
    </source>
</evidence>
<comment type="catalytic activity">
    <reaction evidence="11">
        <text>L-threonine + hydrogencarbonate + ATP = L-threonylcarbamoyladenylate + diphosphate + H2O</text>
        <dbReference type="Rhea" id="RHEA:36407"/>
        <dbReference type="ChEBI" id="CHEBI:15377"/>
        <dbReference type="ChEBI" id="CHEBI:17544"/>
        <dbReference type="ChEBI" id="CHEBI:30616"/>
        <dbReference type="ChEBI" id="CHEBI:33019"/>
        <dbReference type="ChEBI" id="CHEBI:57926"/>
        <dbReference type="ChEBI" id="CHEBI:73682"/>
        <dbReference type="EC" id="2.7.7.87"/>
    </reaction>
</comment>
<dbReference type="RefSeq" id="WP_010880387.1">
    <property type="nucleotide sequence ID" value="NC_000918.1"/>
</dbReference>
<protein>
    <recommendedName>
        <fullName evidence="10">L-threonylcarbamoyladenylate synthase</fullName>
        <ecNumber evidence="3">2.7.7.87</ecNumber>
    </recommendedName>
    <alternativeName>
        <fullName evidence="10">L-threonylcarbamoyladenylate synthase</fullName>
    </alternativeName>
</protein>
<evidence type="ECO:0000256" key="7">
    <source>
        <dbReference type="ARBA" id="ARBA00022695"/>
    </source>
</evidence>
<dbReference type="Pfam" id="PF01300">
    <property type="entry name" value="Sua5_yciO_yrdC"/>
    <property type="match status" value="1"/>
</dbReference>
<dbReference type="PIR" id="E70357">
    <property type="entry name" value="E70357"/>
</dbReference>
<evidence type="ECO:0000256" key="5">
    <source>
        <dbReference type="ARBA" id="ARBA00022679"/>
    </source>
</evidence>
<evidence type="ECO:0000256" key="3">
    <source>
        <dbReference type="ARBA" id="ARBA00012584"/>
    </source>
</evidence>
<evidence type="ECO:0000256" key="8">
    <source>
        <dbReference type="ARBA" id="ARBA00022741"/>
    </source>
</evidence>
<keyword evidence="14" id="KW-1185">Reference proteome</keyword>
<evidence type="ECO:0000256" key="11">
    <source>
        <dbReference type="ARBA" id="ARBA00048366"/>
    </source>
</evidence>
<dbReference type="GO" id="GO:0008033">
    <property type="term" value="P:tRNA processing"/>
    <property type="evidence" value="ECO:0007669"/>
    <property type="project" value="UniProtKB-KW"/>
</dbReference>
<dbReference type="GO" id="GO:0061710">
    <property type="term" value="F:L-threonylcarbamoyladenylate synthase"/>
    <property type="evidence" value="ECO:0007669"/>
    <property type="project" value="UniProtKB-EC"/>
</dbReference>
<keyword evidence="7" id="KW-0548">Nucleotidyltransferase</keyword>
<proteinExistence type="inferred from homology"/>